<organism evidence="2 3">
    <name type="scientific">Sulfurirhabdus autotrophica</name>
    <dbReference type="NCBI Taxonomy" id="1706046"/>
    <lineage>
        <taxon>Bacteria</taxon>
        <taxon>Pseudomonadati</taxon>
        <taxon>Pseudomonadota</taxon>
        <taxon>Betaproteobacteria</taxon>
        <taxon>Nitrosomonadales</taxon>
        <taxon>Sulfuricellaceae</taxon>
        <taxon>Sulfurirhabdus</taxon>
    </lineage>
</organism>
<dbReference type="EMBL" id="SMCO01000007">
    <property type="protein sequence ID" value="TCV86348.1"/>
    <property type="molecule type" value="Genomic_DNA"/>
</dbReference>
<dbReference type="RefSeq" id="WP_124945179.1">
    <property type="nucleotide sequence ID" value="NZ_BHVT01000009.1"/>
</dbReference>
<feature type="signal peptide" evidence="1">
    <location>
        <begin position="1"/>
        <end position="28"/>
    </location>
</feature>
<protein>
    <submittedName>
        <fullName evidence="2">Uncharacterized protein</fullName>
    </submittedName>
</protein>
<evidence type="ECO:0000256" key="1">
    <source>
        <dbReference type="SAM" id="SignalP"/>
    </source>
</evidence>
<dbReference type="AlphaFoldDB" id="A0A4R3Y676"/>
<evidence type="ECO:0000313" key="2">
    <source>
        <dbReference type="EMBL" id="TCV86348.1"/>
    </source>
</evidence>
<name>A0A4R3Y676_9PROT</name>
<feature type="chain" id="PRO_5020180420" evidence="1">
    <location>
        <begin position="29"/>
        <end position="218"/>
    </location>
</feature>
<dbReference type="Proteomes" id="UP000295367">
    <property type="component" value="Unassembled WGS sequence"/>
</dbReference>
<accession>A0A4R3Y676</accession>
<gene>
    <name evidence="2" type="ORF">EDC63_10736</name>
</gene>
<comment type="caution">
    <text evidence="2">The sequence shown here is derived from an EMBL/GenBank/DDBJ whole genome shotgun (WGS) entry which is preliminary data.</text>
</comment>
<keyword evidence="3" id="KW-1185">Reference proteome</keyword>
<proteinExistence type="predicted"/>
<reference evidence="2 3" key="1">
    <citation type="submission" date="2019-03" db="EMBL/GenBank/DDBJ databases">
        <title>Genomic Encyclopedia of Type Strains, Phase IV (KMG-IV): sequencing the most valuable type-strain genomes for metagenomic binning, comparative biology and taxonomic classification.</title>
        <authorList>
            <person name="Goeker M."/>
        </authorList>
    </citation>
    <scope>NUCLEOTIDE SEQUENCE [LARGE SCALE GENOMIC DNA]</scope>
    <source>
        <strain evidence="2 3">DSM 100309</strain>
    </source>
</reference>
<sequence length="218" mass="22865">MSIKLNKWITIIPFAILATSVIFSPAHADNRGDDDKSASIKIFAPGKGDLAGIGSRAFLVDLSIGFNTDLASTGVTPELTGPGPLQNAGPFPGSFSLGTNRDHFPGLVVLLSSTKIGAGPGHNLSNLFNINTVTNQSATSTEIWSTWIIGAPDSFGTVGEKTPSHLFVAVIEGTAPDIVIDMDGNGIFDKKDLKLMGYKVISNTPQVDFFVNGLATGF</sequence>
<evidence type="ECO:0000313" key="3">
    <source>
        <dbReference type="Proteomes" id="UP000295367"/>
    </source>
</evidence>
<keyword evidence="1" id="KW-0732">Signal</keyword>
<dbReference type="OrthoDB" id="3775360at2"/>